<dbReference type="EMBL" id="CP053586">
    <property type="protein sequence ID" value="WNZ25158.1"/>
    <property type="molecule type" value="Genomic_DNA"/>
</dbReference>
<organism evidence="8">
    <name type="scientific">Leptolyngbya sp. NK1-12</name>
    <dbReference type="NCBI Taxonomy" id="2547451"/>
    <lineage>
        <taxon>Bacteria</taxon>
        <taxon>Bacillati</taxon>
        <taxon>Cyanobacteriota</taxon>
        <taxon>Cyanophyceae</taxon>
        <taxon>Leptolyngbyales</taxon>
        <taxon>Leptolyngbyaceae</taxon>
        <taxon>Leptolyngbya group</taxon>
        <taxon>Leptolyngbya</taxon>
    </lineage>
</organism>
<evidence type="ECO:0000256" key="1">
    <source>
        <dbReference type="ARBA" id="ARBA00022475"/>
    </source>
</evidence>
<keyword evidence="6 7" id="KW-0961">Cell wall biogenesis/degradation</keyword>
<gene>
    <name evidence="7 8" type="primary">mltG</name>
    <name evidence="8" type="ORF">HJG54_21430</name>
</gene>
<evidence type="ECO:0000256" key="6">
    <source>
        <dbReference type="ARBA" id="ARBA00023316"/>
    </source>
</evidence>
<dbReference type="InterPro" id="IPR003770">
    <property type="entry name" value="MLTG-like"/>
</dbReference>
<evidence type="ECO:0000256" key="2">
    <source>
        <dbReference type="ARBA" id="ARBA00022692"/>
    </source>
</evidence>
<keyword evidence="1 7" id="KW-1003">Cell membrane</keyword>
<evidence type="ECO:0000256" key="4">
    <source>
        <dbReference type="ARBA" id="ARBA00023136"/>
    </source>
</evidence>
<comment type="function">
    <text evidence="7">Functions as a peptidoglycan terminase that cleaves nascent peptidoglycan strands endolytically to terminate their elongation.</text>
</comment>
<evidence type="ECO:0000313" key="8">
    <source>
        <dbReference type="EMBL" id="WNZ25158.1"/>
    </source>
</evidence>
<dbReference type="GO" id="GO:0005886">
    <property type="term" value="C:plasma membrane"/>
    <property type="evidence" value="ECO:0007669"/>
    <property type="project" value="UniProtKB-SubCell"/>
</dbReference>
<reference evidence="8" key="1">
    <citation type="submission" date="2020-05" db="EMBL/GenBank/DDBJ databases">
        <authorList>
            <person name="Zhu T."/>
            <person name="Keshari N."/>
            <person name="Lu X."/>
        </authorList>
    </citation>
    <scope>NUCLEOTIDE SEQUENCE</scope>
    <source>
        <strain evidence="8">NK1-12</strain>
    </source>
</reference>
<feature type="transmembrane region" description="Helical" evidence="7">
    <location>
        <begin position="12"/>
        <end position="32"/>
    </location>
</feature>
<dbReference type="HAMAP" id="MF_02065">
    <property type="entry name" value="MltG"/>
    <property type="match status" value="1"/>
</dbReference>
<feature type="site" description="Important for catalytic activity" evidence="7">
    <location>
        <position position="240"/>
    </location>
</feature>
<dbReference type="PANTHER" id="PTHR30518">
    <property type="entry name" value="ENDOLYTIC MUREIN TRANSGLYCOSYLASE"/>
    <property type="match status" value="1"/>
</dbReference>
<dbReference type="Gene3D" id="3.30.1490.480">
    <property type="entry name" value="Endolytic murein transglycosylase"/>
    <property type="match status" value="1"/>
</dbReference>
<dbReference type="CDD" id="cd08010">
    <property type="entry name" value="MltG_like"/>
    <property type="match status" value="1"/>
</dbReference>
<dbReference type="AlphaFoldDB" id="A0AA97ARE1"/>
<dbReference type="GO" id="GO:0008932">
    <property type="term" value="F:lytic endotransglycosylase activity"/>
    <property type="evidence" value="ECO:0007669"/>
    <property type="project" value="UniProtKB-UniRule"/>
</dbReference>
<dbReference type="PANTHER" id="PTHR30518:SF2">
    <property type="entry name" value="ENDOLYTIC MUREIN TRANSGLYCOSYLASE"/>
    <property type="match status" value="1"/>
</dbReference>
<comment type="catalytic activity">
    <reaction evidence="7">
        <text>a peptidoglycan chain = a peptidoglycan chain with N-acetyl-1,6-anhydromuramyl-[peptide] at the reducing end + a peptidoglycan chain with N-acetylglucosamine at the non-reducing end.</text>
        <dbReference type="EC" id="4.2.2.29"/>
    </reaction>
</comment>
<keyword evidence="4 7" id="KW-0472">Membrane</keyword>
<proteinExistence type="inferred from homology"/>
<dbReference type="GO" id="GO:0009252">
    <property type="term" value="P:peptidoglycan biosynthetic process"/>
    <property type="evidence" value="ECO:0007669"/>
    <property type="project" value="UniProtKB-UniRule"/>
</dbReference>
<dbReference type="Pfam" id="PF02618">
    <property type="entry name" value="YceG"/>
    <property type="match status" value="1"/>
</dbReference>
<accession>A0AA97ARE1</accession>
<evidence type="ECO:0000256" key="5">
    <source>
        <dbReference type="ARBA" id="ARBA00023239"/>
    </source>
</evidence>
<keyword evidence="5 7" id="KW-0456">Lyase</keyword>
<dbReference type="RefSeq" id="WP_316431289.1">
    <property type="nucleotide sequence ID" value="NZ_CP053586.1"/>
</dbReference>
<name>A0AA97ARE1_9CYAN</name>
<dbReference type="EC" id="4.2.2.29" evidence="7"/>
<keyword evidence="2 7" id="KW-0812">Transmembrane</keyword>
<evidence type="ECO:0000256" key="7">
    <source>
        <dbReference type="HAMAP-Rule" id="MF_02065"/>
    </source>
</evidence>
<dbReference type="GO" id="GO:0071555">
    <property type="term" value="P:cell wall organization"/>
    <property type="evidence" value="ECO:0007669"/>
    <property type="project" value="UniProtKB-KW"/>
</dbReference>
<comment type="subcellular location">
    <subcellularLocation>
        <location evidence="7">Cell membrane</location>
        <topology evidence="7">Single-pass membrane protein</topology>
    </subcellularLocation>
</comment>
<dbReference type="Gene3D" id="3.30.160.60">
    <property type="entry name" value="Classic Zinc Finger"/>
    <property type="match status" value="1"/>
</dbReference>
<keyword evidence="3 7" id="KW-1133">Transmembrane helix</keyword>
<protein>
    <recommendedName>
        <fullName evidence="7">Endolytic murein transglycosylase</fullName>
        <ecNumber evidence="7">4.2.2.29</ecNumber>
    </recommendedName>
    <alternativeName>
        <fullName evidence="7">Peptidoglycan lytic transglycosylase</fullName>
    </alternativeName>
    <alternativeName>
        <fullName evidence="7">Peptidoglycan polymerization terminase</fullName>
    </alternativeName>
</protein>
<dbReference type="NCBIfam" id="TIGR00247">
    <property type="entry name" value="endolytic transglycosylase MltG"/>
    <property type="match status" value="1"/>
</dbReference>
<evidence type="ECO:0000256" key="3">
    <source>
        <dbReference type="ARBA" id="ARBA00022989"/>
    </source>
</evidence>
<sequence>MKTLSRISRWFFYLLLLPVVLGISGWQGWAWWSWASAPPIAKADAANAANPNESQAIQIEIPEGTTAQQIGEDLKSAGLIRSLSAWNLWTKLQTLQNRDGSFQAGIYELSPTEPMENIANKIWNGEVMQRSFTIPEGWSMQQMADYFAGQGYFTKEAFLEAAKQIPRDKFPWLPADIPHLEGFLYPDTYKFTGELTPQLVINQMLSRFQELALPVYEQGKGTTPYSLLEWTTLASIVEREAVVGSERPQIASVFARRLREGMPLGADPTVEYALGIRQTPDQPLTWDQVRTPSPYNTYENTGLPPTPISSPGIASLEASLNPSNTEYLYFVARYDGTHVFSKTLAEHEAAQDAIHDGREAAQSEPKPDAKNAN</sequence>
<comment type="similarity">
    <text evidence="7">Belongs to the transglycosylase MltG family.</text>
</comment>